<organism evidence="4 5">
    <name type="scientific">Eimeria maxima</name>
    <name type="common">Coccidian parasite</name>
    <dbReference type="NCBI Taxonomy" id="5804"/>
    <lineage>
        <taxon>Eukaryota</taxon>
        <taxon>Sar</taxon>
        <taxon>Alveolata</taxon>
        <taxon>Apicomplexa</taxon>
        <taxon>Conoidasida</taxon>
        <taxon>Coccidia</taxon>
        <taxon>Eucoccidiorida</taxon>
        <taxon>Eimeriorina</taxon>
        <taxon>Eimeriidae</taxon>
        <taxon>Eimeria</taxon>
    </lineage>
</organism>
<dbReference type="RefSeq" id="XP_013332637.1">
    <property type="nucleotide sequence ID" value="XM_013477183.1"/>
</dbReference>
<feature type="region of interest" description="Disordered" evidence="3">
    <location>
        <begin position="201"/>
        <end position="226"/>
    </location>
</feature>
<evidence type="ECO:0000256" key="3">
    <source>
        <dbReference type="SAM" id="MobiDB-lite"/>
    </source>
</evidence>
<reference evidence="4" key="1">
    <citation type="submission" date="2013-10" db="EMBL/GenBank/DDBJ databases">
        <title>Genomic analysis of the causative agents of coccidiosis in chickens.</title>
        <authorList>
            <person name="Reid A.J."/>
            <person name="Blake D."/>
            <person name="Billington K."/>
            <person name="Browne H."/>
            <person name="Dunn M."/>
            <person name="Hung S."/>
            <person name="Kawahara F."/>
            <person name="Miranda-Saavedra D."/>
            <person name="Mourier T."/>
            <person name="Nagra H."/>
            <person name="Otto T.D."/>
            <person name="Rawlings N."/>
            <person name="Sanchez A."/>
            <person name="Sanders M."/>
            <person name="Subramaniam C."/>
            <person name="Tay Y."/>
            <person name="Dear P."/>
            <person name="Doerig C."/>
            <person name="Gruber A."/>
            <person name="Parkinson J."/>
            <person name="Shirley M."/>
            <person name="Wan K.L."/>
            <person name="Berriman M."/>
            <person name="Tomley F."/>
            <person name="Pain A."/>
        </authorList>
    </citation>
    <scope>NUCLEOTIDE SEQUENCE [LARGE SCALE GENOMIC DNA]</scope>
    <source>
        <strain evidence="4">Weybridge</strain>
    </source>
</reference>
<proteinExistence type="predicted"/>
<evidence type="ECO:0000256" key="1">
    <source>
        <dbReference type="ARBA" id="ARBA00022737"/>
    </source>
</evidence>
<keyword evidence="5" id="KW-1185">Reference proteome</keyword>
<dbReference type="GO" id="GO:0051879">
    <property type="term" value="F:Hsp90 protein binding"/>
    <property type="evidence" value="ECO:0007669"/>
    <property type="project" value="TreeGrafter"/>
</dbReference>
<dbReference type="PANTHER" id="PTHR22904">
    <property type="entry name" value="TPR REPEAT CONTAINING PROTEIN"/>
    <property type="match status" value="1"/>
</dbReference>
<accession>U6LVK9</accession>
<reference evidence="4" key="2">
    <citation type="submission" date="2013-10" db="EMBL/GenBank/DDBJ databases">
        <authorList>
            <person name="Aslett M."/>
        </authorList>
    </citation>
    <scope>NUCLEOTIDE SEQUENCE [LARGE SCALE GENOMIC DNA]</scope>
    <source>
        <strain evidence="4">Weybridge</strain>
    </source>
</reference>
<dbReference type="GeneID" id="25338702"/>
<dbReference type="OrthoDB" id="194358at2759"/>
<feature type="compositionally biased region" description="Polar residues" evidence="3">
    <location>
        <begin position="11"/>
        <end position="29"/>
    </location>
</feature>
<feature type="region of interest" description="Disordered" evidence="3">
    <location>
        <begin position="1"/>
        <end position="38"/>
    </location>
</feature>
<gene>
    <name evidence="4" type="ORF">EMWEY_00047160</name>
</gene>
<dbReference type="AlphaFoldDB" id="U6LVK9"/>
<evidence type="ECO:0000313" key="4">
    <source>
        <dbReference type="EMBL" id="CDJ55987.1"/>
    </source>
</evidence>
<dbReference type="SUPFAM" id="SSF48452">
    <property type="entry name" value="TPR-like"/>
    <property type="match status" value="1"/>
</dbReference>
<name>U6LVK9_EIMMA</name>
<dbReference type="PANTHER" id="PTHR22904:SF533">
    <property type="entry name" value="HSP70-HSP90 ORGANIZING PROTEIN 3"/>
    <property type="match status" value="1"/>
</dbReference>
<protein>
    <submittedName>
        <fullName evidence="4">Uncharacterized protein</fullName>
    </submittedName>
</protein>
<dbReference type="Gene3D" id="1.25.40.10">
    <property type="entry name" value="Tetratricopeptide repeat domain"/>
    <property type="match status" value="1"/>
</dbReference>
<dbReference type="EMBL" id="HG718755">
    <property type="protein sequence ID" value="CDJ55987.1"/>
    <property type="molecule type" value="Genomic_DNA"/>
</dbReference>
<keyword evidence="2" id="KW-0802">TPR repeat</keyword>
<keyword evidence="1" id="KW-0677">Repeat</keyword>
<dbReference type="Proteomes" id="UP000030763">
    <property type="component" value="Unassembled WGS sequence"/>
</dbReference>
<sequence>MTQLFEPLGHSPQQQRFPSQKPSPKQRQATPGAERVEGEIRLIDGSADGDIEAPLPIISVNPSAPVPREAVAKVKKLKEAGNAAFCMRDSAAAKAKYTKPIEVCPKVEATRELLGVLYSNRSFTHKQLEDAQGALAVAQAAVQLLPEWSKSQYRLERARRLGGSKEAYVAQLWKRLRGDPKNSQIREEMNTAVQAARKIHADRTTAGTPTACGQPMGRDAGVSQMP</sequence>
<evidence type="ECO:0000313" key="5">
    <source>
        <dbReference type="Proteomes" id="UP000030763"/>
    </source>
</evidence>
<evidence type="ECO:0000256" key="2">
    <source>
        <dbReference type="ARBA" id="ARBA00022803"/>
    </source>
</evidence>
<dbReference type="VEuPathDB" id="ToxoDB:EMWEY_00047160"/>
<dbReference type="InterPro" id="IPR011990">
    <property type="entry name" value="TPR-like_helical_dom_sf"/>
</dbReference>